<accession>A0A381QLD8</accession>
<dbReference type="InterPro" id="IPR032466">
    <property type="entry name" value="Metal_Hydrolase"/>
</dbReference>
<dbReference type="Gene3D" id="3.20.20.140">
    <property type="entry name" value="Metal-dependent hydrolases"/>
    <property type="match status" value="1"/>
</dbReference>
<dbReference type="InterPro" id="IPR006680">
    <property type="entry name" value="Amidohydro-rel"/>
</dbReference>
<comment type="similarity">
    <text evidence="1">Belongs to the metallo-dependent hydrolases superfamily.</text>
</comment>
<dbReference type="AlphaFoldDB" id="A0A381QLD8"/>
<evidence type="ECO:0000259" key="2">
    <source>
        <dbReference type="Pfam" id="PF04909"/>
    </source>
</evidence>
<organism evidence="3">
    <name type="scientific">marine metagenome</name>
    <dbReference type="NCBI Taxonomy" id="408172"/>
    <lineage>
        <taxon>unclassified sequences</taxon>
        <taxon>metagenomes</taxon>
        <taxon>ecological metagenomes</taxon>
    </lineage>
</organism>
<protein>
    <recommendedName>
        <fullName evidence="2">Amidohydrolase-related domain-containing protein</fullName>
    </recommendedName>
</protein>
<dbReference type="InterPro" id="IPR052350">
    <property type="entry name" value="Metallo-dep_Lactonases"/>
</dbReference>
<dbReference type="EMBL" id="UINC01001368">
    <property type="protein sequence ID" value="SUZ78817.1"/>
    <property type="molecule type" value="Genomic_DNA"/>
</dbReference>
<dbReference type="SUPFAM" id="SSF51556">
    <property type="entry name" value="Metallo-dependent hydrolases"/>
    <property type="match status" value="1"/>
</dbReference>
<gene>
    <name evidence="3" type="ORF">METZ01_LOCUS31671</name>
</gene>
<dbReference type="PANTHER" id="PTHR43569">
    <property type="entry name" value="AMIDOHYDROLASE"/>
    <property type="match status" value="1"/>
</dbReference>
<evidence type="ECO:0000256" key="1">
    <source>
        <dbReference type="ARBA" id="ARBA00038310"/>
    </source>
</evidence>
<feature type="domain" description="Amidohydrolase-related" evidence="2">
    <location>
        <begin position="24"/>
        <end position="335"/>
    </location>
</feature>
<evidence type="ECO:0000313" key="3">
    <source>
        <dbReference type="EMBL" id="SUZ78817.1"/>
    </source>
</evidence>
<dbReference type="GO" id="GO:0016787">
    <property type="term" value="F:hydrolase activity"/>
    <property type="evidence" value="ECO:0007669"/>
    <property type="project" value="InterPro"/>
</dbReference>
<sequence length="338" mass="37370">MPPTGNDWLALTTEQTLEPDIPICDPHHHFWTHRPEPADYQQYLLPELAGDVNSGHNVRSTVFIEVRCEYRKDGPDEMKSVGEVEYVQTIADASAAGSHGPTKAAAAIIGHADLKLGEGVLPVLEAMQAASPNRFRGVRHSVGWDESPELANREIKGALGTDEYRSGAKVLADMGLILENSLYFHQASELADFANALPELNIVLNHIGGLVRVGPYANRDNEVLPAWRKGIEEMAKCPNIVLKLGGVGQTRFAYGWDQLEKPIGSEALAGELGVLMEHCIQQFGPDRCMFESNYPVDKISYSYNVLWNAFKRLSKGYSTTERAAMFHDTAARVYSINY</sequence>
<dbReference type="Pfam" id="PF04909">
    <property type="entry name" value="Amidohydro_2"/>
    <property type="match status" value="1"/>
</dbReference>
<dbReference type="PANTHER" id="PTHR43569:SF1">
    <property type="entry name" value="BLL3371 PROTEIN"/>
    <property type="match status" value="1"/>
</dbReference>
<name>A0A381QLD8_9ZZZZ</name>
<proteinExistence type="inferred from homology"/>
<reference evidence="3" key="1">
    <citation type="submission" date="2018-05" db="EMBL/GenBank/DDBJ databases">
        <authorList>
            <person name="Lanie J.A."/>
            <person name="Ng W.-L."/>
            <person name="Kazmierczak K.M."/>
            <person name="Andrzejewski T.M."/>
            <person name="Davidsen T.M."/>
            <person name="Wayne K.J."/>
            <person name="Tettelin H."/>
            <person name="Glass J.I."/>
            <person name="Rusch D."/>
            <person name="Podicherti R."/>
            <person name="Tsui H.-C.T."/>
            <person name="Winkler M.E."/>
        </authorList>
    </citation>
    <scope>NUCLEOTIDE SEQUENCE</scope>
</reference>